<dbReference type="CDD" id="cd00092">
    <property type="entry name" value="HTH_CRP"/>
    <property type="match status" value="1"/>
</dbReference>
<dbReference type="GO" id="GO:0006276">
    <property type="term" value="P:plasmid maintenance"/>
    <property type="evidence" value="ECO:0007669"/>
    <property type="project" value="InterPro"/>
</dbReference>
<gene>
    <name evidence="2" type="ORF">BK784_00025</name>
</gene>
<dbReference type="Gene3D" id="1.10.10.10">
    <property type="entry name" value="Winged helix-like DNA-binding domain superfamily/Winged helix DNA-binding domain"/>
    <property type="match status" value="1"/>
</dbReference>
<dbReference type="RefSeq" id="WP_088065362.1">
    <property type="nucleotide sequence ID" value="NZ_MOOV01000003.1"/>
</dbReference>
<dbReference type="SUPFAM" id="SSF46785">
    <property type="entry name" value="Winged helix' DNA-binding domain"/>
    <property type="match status" value="1"/>
</dbReference>
<dbReference type="InterPro" id="IPR036390">
    <property type="entry name" value="WH_DNA-bd_sf"/>
</dbReference>
<sequence>MEVRRSNVTKINDYKKPKSTRKKVKFLGTKEFIDPETGEVHKMQVTDIEERDANFHKIWLGHMLESLDMIGNQKIRVAMFILNNINTDNEFIMTYRIISEKTGISTKTITETMKALQESNFIKKIRNGYYRLNPDIMFKGGKENRLEVLIRYRKGE</sequence>
<feature type="domain" description="HTH crp-type" evidence="1">
    <location>
        <begin position="86"/>
        <end position="134"/>
    </location>
</feature>
<reference evidence="2 3" key="1">
    <citation type="submission" date="2016-10" db="EMBL/GenBank/DDBJ databases">
        <title>Comparative genomics of Bacillus thuringiensis reveals a path to pathogens against multiple invertebrate hosts.</title>
        <authorList>
            <person name="Zheng J."/>
            <person name="Gao Q."/>
            <person name="Liu H."/>
            <person name="Peng D."/>
            <person name="Ruan L."/>
            <person name="Sun M."/>
        </authorList>
    </citation>
    <scope>NUCLEOTIDE SEQUENCE [LARGE SCALE GENOMIC DNA]</scope>
    <source>
        <strain evidence="2">T30001</strain>
    </source>
</reference>
<dbReference type="SMART" id="SM00419">
    <property type="entry name" value="HTH_CRP"/>
    <property type="match status" value="1"/>
</dbReference>
<organism evidence="2 3">
    <name type="scientific">Bacillus thuringiensis subsp. medellin</name>
    <dbReference type="NCBI Taxonomy" id="79672"/>
    <lineage>
        <taxon>Bacteria</taxon>
        <taxon>Bacillati</taxon>
        <taxon>Bacillota</taxon>
        <taxon>Bacilli</taxon>
        <taxon>Bacillales</taxon>
        <taxon>Bacillaceae</taxon>
        <taxon>Bacillus</taxon>
        <taxon>Bacillus cereus group</taxon>
    </lineage>
</organism>
<proteinExistence type="predicted"/>
<protein>
    <recommendedName>
        <fullName evidence="1">HTH crp-type domain-containing protein</fullName>
    </recommendedName>
</protein>
<dbReference type="InterPro" id="IPR036388">
    <property type="entry name" value="WH-like_DNA-bd_sf"/>
</dbReference>
<dbReference type="Pfam" id="PF05732">
    <property type="entry name" value="RepL"/>
    <property type="match status" value="1"/>
</dbReference>
<dbReference type="Proteomes" id="UP000195160">
    <property type="component" value="Unassembled WGS sequence"/>
</dbReference>
<dbReference type="EMBL" id="MOOV01000003">
    <property type="protein sequence ID" value="OUC04081.1"/>
    <property type="molecule type" value="Genomic_DNA"/>
</dbReference>
<evidence type="ECO:0000313" key="3">
    <source>
        <dbReference type="Proteomes" id="UP000195160"/>
    </source>
</evidence>
<accession>A0A9X6RJD0</accession>
<dbReference type="InterPro" id="IPR012318">
    <property type="entry name" value="HTH_CRP"/>
</dbReference>
<dbReference type="GO" id="GO:0003677">
    <property type="term" value="F:DNA binding"/>
    <property type="evidence" value="ECO:0007669"/>
    <property type="project" value="InterPro"/>
</dbReference>
<dbReference type="GO" id="GO:0006260">
    <property type="term" value="P:DNA replication"/>
    <property type="evidence" value="ECO:0007669"/>
    <property type="project" value="InterPro"/>
</dbReference>
<dbReference type="GO" id="GO:0006355">
    <property type="term" value="P:regulation of DNA-templated transcription"/>
    <property type="evidence" value="ECO:0007669"/>
    <property type="project" value="InterPro"/>
</dbReference>
<dbReference type="InterPro" id="IPR008813">
    <property type="entry name" value="Plasmid_replication_RepL"/>
</dbReference>
<name>A0A9X6RJD0_BACTV</name>
<dbReference type="AlphaFoldDB" id="A0A9X6RJD0"/>
<evidence type="ECO:0000259" key="1">
    <source>
        <dbReference type="SMART" id="SM00419"/>
    </source>
</evidence>
<evidence type="ECO:0000313" key="2">
    <source>
        <dbReference type="EMBL" id="OUC04081.1"/>
    </source>
</evidence>
<comment type="caution">
    <text evidence="2">The sequence shown here is derived from an EMBL/GenBank/DDBJ whole genome shotgun (WGS) entry which is preliminary data.</text>
</comment>